<evidence type="ECO:0000256" key="14">
    <source>
        <dbReference type="ARBA" id="ARBA00030896"/>
    </source>
</evidence>
<comment type="cofactor">
    <cofactor evidence="1">
        <name>heme b</name>
        <dbReference type="ChEBI" id="CHEBI:60344"/>
    </cofactor>
</comment>
<dbReference type="GO" id="GO:0042584">
    <property type="term" value="C:chromaffin granule membrane"/>
    <property type="evidence" value="ECO:0007669"/>
    <property type="project" value="UniProtKB-SubCell"/>
</dbReference>
<evidence type="ECO:0000313" key="21">
    <source>
        <dbReference type="Ensembl" id="ENSTGEP00000026720.1"/>
    </source>
</evidence>
<feature type="region of interest" description="Disordered" evidence="18">
    <location>
        <begin position="1"/>
        <end position="133"/>
    </location>
</feature>
<dbReference type="Pfam" id="PF03188">
    <property type="entry name" value="Cytochrom_B561"/>
    <property type="match status" value="1"/>
</dbReference>
<dbReference type="InterPro" id="IPR006593">
    <property type="entry name" value="Cyt_b561/ferric_Rdtase_TM"/>
</dbReference>
<evidence type="ECO:0000256" key="3">
    <source>
        <dbReference type="ARBA" id="ARBA00022617"/>
    </source>
</evidence>
<dbReference type="GO" id="GO:0016491">
    <property type="term" value="F:oxidoreductase activity"/>
    <property type="evidence" value="ECO:0007669"/>
    <property type="project" value="InterPro"/>
</dbReference>
<keyword evidence="11" id="KW-0968">Cytoplasmic vesicle</keyword>
<dbReference type="Proteomes" id="UP000694411">
    <property type="component" value="Chromosome 16"/>
</dbReference>
<keyword evidence="10 19" id="KW-0472">Membrane</keyword>
<dbReference type="PANTHER" id="PTHR10106">
    <property type="entry name" value="CYTOCHROME B561-RELATED"/>
    <property type="match status" value="1"/>
</dbReference>
<reference evidence="21" key="3">
    <citation type="submission" date="2025-09" db="UniProtKB">
        <authorList>
            <consortium name="Ensembl"/>
        </authorList>
    </citation>
    <scope>IDENTIFICATION</scope>
</reference>
<dbReference type="InterPro" id="IPR043205">
    <property type="entry name" value="CYB561/CYBRD1-like"/>
</dbReference>
<feature type="domain" description="Cytochrome b561" evidence="20">
    <location>
        <begin position="185"/>
        <end position="390"/>
    </location>
</feature>
<reference evidence="21" key="1">
    <citation type="submission" date="2018-05" db="EMBL/GenBank/DDBJ databases">
        <title>Whole genome of Theropithecus gelada.</title>
        <authorList>
            <person name="Chiou K.L."/>
            <person name="Snyder-Mackler N."/>
        </authorList>
    </citation>
    <scope>NUCLEOTIDE SEQUENCE [LARGE SCALE GENOMIC DNA]</scope>
</reference>
<feature type="transmembrane region" description="Helical" evidence="19">
    <location>
        <begin position="296"/>
        <end position="318"/>
    </location>
</feature>
<name>A0A8D2FWJ7_THEGE</name>
<dbReference type="GO" id="GO:0005765">
    <property type="term" value="C:lysosomal membrane"/>
    <property type="evidence" value="ECO:0007669"/>
    <property type="project" value="TreeGrafter"/>
</dbReference>
<organism evidence="21 22">
    <name type="scientific">Theropithecus gelada</name>
    <name type="common">Gelada baboon</name>
    <dbReference type="NCBI Taxonomy" id="9565"/>
    <lineage>
        <taxon>Eukaryota</taxon>
        <taxon>Metazoa</taxon>
        <taxon>Chordata</taxon>
        <taxon>Craniata</taxon>
        <taxon>Vertebrata</taxon>
        <taxon>Euteleostomi</taxon>
        <taxon>Mammalia</taxon>
        <taxon>Eutheria</taxon>
        <taxon>Euarchontoglires</taxon>
        <taxon>Primates</taxon>
        <taxon>Haplorrhini</taxon>
        <taxon>Catarrhini</taxon>
        <taxon>Cercopithecidae</taxon>
        <taxon>Cercopithecinae</taxon>
        <taxon>Theropithecus</taxon>
    </lineage>
</organism>
<evidence type="ECO:0000313" key="22">
    <source>
        <dbReference type="Proteomes" id="UP000694411"/>
    </source>
</evidence>
<protein>
    <recommendedName>
        <fullName evidence="13">Transmembrane ascorbate-dependent reductase CYB561</fullName>
    </recommendedName>
    <alternativeName>
        <fullName evidence="14">Cytochrome b-561</fullName>
    </alternativeName>
    <alternativeName>
        <fullName evidence="15">Cytochrome b561</fullName>
    </alternativeName>
</protein>
<keyword evidence="5" id="KW-0479">Metal-binding</keyword>
<feature type="transmembrane region" description="Helical" evidence="19">
    <location>
        <begin position="369"/>
        <end position="389"/>
    </location>
</feature>
<feature type="transmembrane region" description="Helical" evidence="19">
    <location>
        <begin position="330"/>
        <end position="349"/>
    </location>
</feature>
<accession>A0A8D2FWJ7</accession>
<evidence type="ECO:0000256" key="19">
    <source>
        <dbReference type="SAM" id="Phobius"/>
    </source>
</evidence>
<proteinExistence type="predicted"/>
<evidence type="ECO:0000256" key="10">
    <source>
        <dbReference type="ARBA" id="ARBA00023136"/>
    </source>
</evidence>
<evidence type="ECO:0000256" key="9">
    <source>
        <dbReference type="ARBA" id="ARBA00023004"/>
    </source>
</evidence>
<evidence type="ECO:0000256" key="6">
    <source>
        <dbReference type="ARBA" id="ARBA00022967"/>
    </source>
</evidence>
<keyword evidence="2" id="KW-0813">Transport</keyword>
<evidence type="ECO:0000256" key="12">
    <source>
        <dbReference type="ARBA" id="ARBA00024185"/>
    </source>
</evidence>
<feature type="transmembrane region" description="Helical" evidence="19">
    <location>
        <begin position="255"/>
        <end position="276"/>
    </location>
</feature>
<evidence type="ECO:0000256" key="8">
    <source>
        <dbReference type="ARBA" id="ARBA00022989"/>
    </source>
</evidence>
<comment type="function">
    <text evidence="16">Transmembrane reductase that uses ascorbate as an electron donor in the cytoplasm and transfers electrons across membranes to reduce monodehydro-L-ascorbate radical in the lumen of secretory vesicles. It is therefore involved the regeneration and homeostasis within secretory vesicles of ascorbate which in turn provides reducing equivalents needed to support the activity of intravesicular enzymes.</text>
</comment>
<reference evidence="21" key="2">
    <citation type="submission" date="2025-08" db="UniProtKB">
        <authorList>
            <consortium name="Ensembl"/>
        </authorList>
    </citation>
    <scope>IDENTIFICATION</scope>
</reference>
<evidence type="ECO:0000256" key="16">
    <source>
        <dbReference type="ARBA" id="ARBA00045973"/>
    </source>
</evidence>
<dbReference type="SMART" id="SM00665">
    <property type="entry name" value="B561"/>
    <property type="match status" value="1"/>
</dbReference>
<evidence type="ECO:0000256" key="7">
    <source>
        <dbReference type="ARBA" id="ARBA00022982"/>
    </source>
</evidence>
<feature type="region of interest" description="Disordered" evidence="18">
    <location>
        <begin position="151"/>
        <end position="179"/>
    </location>
</feature>
<dbReference type="Ensembl" id="ENSTGET00000031823.1">
    <property type="protein sequence ID" value="ENSTGEP00000026720.1"/>
    <property type="gene ID" value="ENSTGEG00000021538.1"/>
</dbReference>
<evidence type="ECO:0000256" key="15">
    <source>
        <dbReference type="ARBA" id="ARBA00032709"/>
    </source>
</evidence>
<sequence length="421" mass="45385">MRSRGLPGPTPRPSIPAGRRPHSPTIVGTPDGGREAGLTVTAVRLRAGPELAGPSPERGCNRWGLARGGQPRGPRAPLPAWETPPRSPPGCHGDAVTPRPAEPAERPGRGAGRLAGRSGRRGRWPGRGWERSAQGCGAGVAQVSPDCAGRDHAGLPSRSRPRTCPLRPHTGLRRRPAPWVRGLQGSPALSEPQSLPVQEAPALACPGAGSLLKLEPRPPLSSDPEFGSLHLRRVLEQALLVYRVFRNEAKRTTKVLHGLLHIFALVIALVGLVAVFDYHRKKGYADLYSLHSWCGILVFVLCFVQWLVGFSFFLFPGAPFSLRSRYRPQHIFFGATIFLLSVGTALLGLKEALLFNLGDKYSAFEPEGVLANVLGLLLACFGGAVLYILTRADWKRPSQAEEQALSMDFKTLTEGDSPGSQ</sequence>
<keyword evidence="7" id="KW-0249">Electron transport</keyword>
<evidence type="ECO:0000256" key="1">
    <source>
        <dbReference type="ARBA" id="ARBA00001970"/>
    </source>
</evidence>
<evidence type="ECO:0000259" key="20">
    <source>
        <dbReference type="PROSITE" id="PS50939"/>
    </source>
</evidence>
<evidence type="ECO:0000256" key="18">
    <source>
        <dbReference type="SAM" id="MobiDB-lite"/>
    </source>
</evidence>
<keyword evidence="8 19" id="KW-1133">Transmembrane helix</keyword>
<dbReference type="GO" id="GO:0046872">
    <property type="term" value="F:metal ion binding"/>
    <property type="evidence" value="ECO:0007669"/>
    <property type="project" value="UniProtKB-KW"/>
</dbReference>
<comment type="catalytic activity">
    <reaction evidence="17">
        <text>monodehydro-L-ascorbate radical(out) + L-ascorbate(in) = monodehydro-L-ascorbate radical(in) + L-ascorbate(out)</text>
        <dbReference type="Rhea" id="RHEA:66524"/>
        <dbReference type="ChEBI" id="CHEBI:38290"/>
        <dbReference type="ChEBI" id="CHEBI:59513"/>
    </reaction>
    <physiologicalReaction direction="left-to-right" evidence="17">
        <dbReference type="Rhea" id="RHEA:66525"/>
    </physiologicalReaction>
</comment>
<evidence type="ECO:0000256" key="13">
    <source>
        <dbReference type="ARBA" id="ARBA00024231"/>
    </source>
</evidence>
<evidence type="ECO:0000256" key="17">
    <source>
        <dbReference type="ARBA" id="ARBA00047447"/>
    </source>
</evidence>
<gene>
    <name evidence="21" type="primary">LOC112608946</name>
</gene>
<evidence type="ECO:0000256" key="5">
    <source>
        <dbReference type="ARBA" id="ARBA00022723"/>
    </source>
</evidence>
<keyword evidence="3" id="KW-0349">Heme</keyword>
<dbReference type="PROSITE" id="PS50939">
    <property type="entry name" value="CYTOCHROME_B561"/>
    <property type="match status" value="1"/>
</dbReference>
<comment type="subcellular location">
    <subcellularLocation>
        <location evidence="12">Cytoplasmic vesicle</location>
        <location evidence="12">Secretory vesicle</location>
        <location evidence="12">Chromaffin granule membrane</location>
        <topology evidence="12">Multi-pass membrane protein</topology>
    </subcellularLocation>
</comment>
<dbReference type="AlphaFoldDB" id="A0A8D2FWJ7"/>
<keyword evidence="9" id="KW-0408">Iron</keyword>
<keyword evidence="6" id="KW-1278">Translocase</keyword>
<keyword evidence="4 19" id="KW-0812">Transmembrane</keyword>
<evidence type="ECO:0000256" key="4">
    <source>
        <dbReference type="ARBA" id="ARBA00022692"/>
    </source>
</evidence>
<dbReference type="FunFam" id="1.20.120.1770:FF:000001">
    <property type="entry name" value="Cytochrome b reductase 1"/>
    <property type="match status" value="1"/>
</dbReference>
<evidence type="ECO:0000256" key="11">
    <source>
        <dbReference type="ARBA" id="ARBA00023329"/>
    </source>
</evidence>
<dbReference type="Gene3D" id="1.20.120.1770">
    <property type="match status" value="1"/>
</dbReference>
<dbReference type="PANTHER" id="PTHR10106:SF14">
    <property type="entry name" value="TRANSMEMBRANE ASCORBATE-DEPENDENT REDUCTASE CYB561"/>
    <property type="match status" value="1"/>
</dbReference>
<evidence type="ECO:0000256" key="2">
    <source>
        <dbReference type="ARBA" id="ARBA00022448"/>
    </source>
</evidence>
<keyword evidence="22" id="KW-1185">Reference proteome</keyword>